<dbReference type="Proteomes" id="UP000012073">
    <property type="component" value="Unassembled WGS sequence"/>
</dbReference>
<accession>R7QPH8</accession>
<dbReference type="AlphaFoldDB" id="R7QPH8"/>
<evidence type="ECO:0000259" key="1">
    <source>
        <dbReference type="Pfam" id="PF03407"/>
    </source>
</evidence>
<protein>
    <submittedName>
        <fullName evidence="2">Glycosyltransferase-like protein similarity to GT77 enzymes</fullName>
    </submittedName>
</protein>
<reference evidence="3" key="1">
    <citation type="journal article" date="2013" name="Proc. Natl. Acad. Sci. U.S.A.">
        <title>Genome structure and metabolic features in the red seaweed Chondrus crispus shed light on evolution of the Archaeplastida.</title>
        <authorList>
            <person name="Collen J."/>
            <person name="Porcel B."/>
            <person name="Carre W."/>
            <person name="Ball S.G."/>
            <person name="Chaparro C."/>
            <person name="Tonon T."/>
            <person name="Barbeyron T."/>
            <person name="Michel G."/>
            <person name="Noel B."/>
            <person name="Valentin K."/>
            <person name="Elias M."/>
            <person name="Artiguenave F."/>
            <person name="Arun A."/>
            <person name="Aury J.M."/>
            <person name="Barbosa-Neto J.F."/>
            <person name="Bothwell J.H."/>
            <person name="Bouget F.Y."/>
            <person name="Brillet L."/>
            <person name="Cabello-Hurtado F."/>
            <person name="Capella-Gutierrez S."/>
            <person name="Charrier B."/>
            <person name="Cladiere L."/>
            <person name="Cock J.M."/>
            <person name="Coelho S.M."/>
            <person name="Colleoni C."/>
            <person name="Czjzek M."/>
            <person name="Da Silva C."/>
            <person name="Delage L."/>
            <person name="Denoeud F."/>
            <person name="Deschamps P."/>
            <person name="Dittami S.M."/>
            <person name="Gabaldon T."/>
            <person name="Gachon C.M."/>
            <person name="Groisillier A."/>
            <person name="Herve C."/>
            <person name="Jabbari K."/>
            <person name="Katinka M."/>
            <person name="Kloareg B."/>
            <person name="Kowalczyk N."/>
            <person name="Labadie K."/>
            <person name="Leblanc C."/>
            <person name="Lopez P.J."/>
            <person name="McLachlan D.H."/>
            <person name="Meslet-Cladiere L."/>
            <person name="Moustafa A."/>
            <person name="Nehr Z."/>
            <person name="Nyvall Collen P."/>
            <person name="Panaud O."/>
            <person name="Partensky F."/>
            <person name="Poulain J."/>
            <person name="Rensing S.A."/>
            <person name="Rousvoal S."/>
            <person name="Samson G."/>
            <person name="Symeonidi A."/>
            <person name="Weissenbach J."/>
            <person name="Zambounis A."/>
            <person name="Wincker P."/>
            <person name="Boyen C."/>
        </authorList>
    </citation>
    <scope>NUCLEOTIDE SEQUENCE [LARGE SCALE GENOMIC DNA]</scope>
    <source>
        <strain evidence="3">cv. Stackhouse</strain>
    </source>
</reference>
<dbReference type="InterPro" id="IPR005069">
    <property type="entry name" value="Nucl-diP-sugar_transferase"/>
</dbReference>
<dbReference type="OrthoDB" id="540503at2759"/>
<keyword evidence="3" id="KW-1185">Reference proteome</keyword>
<sequence>MLAATNTSKDTVAVLINADIILYDDFPYAVRKIRRDFPPGWLAVAARWDVTSLPNSLPVLGPGRRPEEDVRHAVVRHARTKGVLHTYGGIDLWAWDTAAGPLYHGLVPPFVYGRGKYDNWLTHHVIRANKRATVDVSEACTLVHVKHDHHLVSDGAVPLSNWAQSAPLVSDISARNQEFWSTDPRGRFELFINSYLAAAYGSYVTQMGTILHAPLKLTSCYEHDGFCIFQRVRPHTCRCEHSPYVAEAQNDPYIVADSRVIFCGLLSANRGSNPVDAKERWAITGRTDDDGPEGANSTSPLTFGLPLLQDHLLHVIASRTNSEIVFLVVADYSERSLIMELVCSMRTHELFPWLMVAALDDDLYRYCVTRGLPVYLSEFDESGFKDHVNFRELARYQLTYEVLRKGKQVFSIEPSITFFAPLWEYFDSKVTKDIDVAILSRPSTNESIVKDFSYIPSAFVYARPGDRTLDLLKRVMIGLQGHSVGSGMLLRHAACGVNDEGLRNMSRCQLGDRAVVHLLDRELFRAIEETGCKFCGPPVLYYSALFGGNGEPEEAMKALRRTGLSSTVEGQQFCALTMQA</sequence>
<dbReference type="RefSeq" id="XP_005710691.1">
    <property type="nucleotide sequence ID" value="XM_005710634.1"/>
</dbReference>
<dbReference type="Pfam" id="PF03407">
    <property type="entry name" value="Nucleotid_trans"/>
    <property type="match status" value="1"/>
</dbReference>
<dbReference type="EMBL" id="HG002168">
    <property type="protein sequence ID" value="CDF40397.1"/>
    <property type="molecule type" value="Genomic_DNA"/>
</dbReference>
<keyword evidence="2" id="KW-0808">Transferase</keyword>
<dbReference type="PANTHER" id="PTHR47483">
    <property type="entry name" value="BETA-ARABINOFURANOSYLTRANSFERASE RAY1"/>
    <property type="match status" value="1"/>
</dbReference>
<dbReference type="GeneID" id="17318408"/>
<evidence type="ECO:0000313" key="2">
    <source>
        <dbReference type="EMBL" id="CDF40397.1"/>
    </source>
</evidence>
<dbReference type="InterPro" id="IPR044575">
    <property type="entry name" value="RAY1-like"/>
</dbReference>
<dbReference type="PANTHER" id="PTHR47483:SF1">
    <property type="entry name" value="BETA-ARABINOFURANOSYLTRANSFERASE RAY1"/>
    <property type="match status" value="1"/>
</dbReference>
<name>R7QPH8_CHOCR</name>
<evidence type="ECO:0000313" key="3">
    <source>
        <dbReference type="Proteomes" id="UP000012073"/>
    </source>
</evidence>
<dbReference type="KEGG" id="ccp:CHC_T00008403001"/>
<dbReference type="GO" id="GO:0016757">
    <property type="term" value="F:glycosyltransferase activity"/>
    <property type="evidence" value="ECO:0007669"/>
    <property type="project" value="InterPro"/>
</dbReference>
<dbReference type="Gramene" id="CDF40397">
    <property type="protein sequence ID" value="CDF40397"/>
    <property type="gene ID" value="CHC_T00008403001"/>
</dbReference>
<proteinExistence type="predicted"/>
<feature type="domain" description="Nucleotide-diphospho-sugar transferase" evidence="1">
    <location>
        <begin position="354"/>
        <end position="524"/>
    </location>
</feature>
<organism evidence="2 3">
    <name type="scientific">Chondrus crispus</name>
    <name type="common">Carrageen Irish moss</name>
    <name type="synonym">Polymorpha crispa</name>
    <dbReference type="NCBI Taxonomy" id="2769"/>
    <lineage>
        <taxon>Eukaryota</taxon>
        <taxon>Rhodophyta</taxon>
        <taxon>Florideophyceae</taxon>
        <taxon>Rhodymeniophycidae</taxon>
        <taxon>Gigartinales</taxon>
        <taxon>Gigartinaceae</taxon>
        <taxon>Chondrus</taxon>
    </lineage>
</organism>
<gene>
    <name evidence="2" type="ORF">CHC_T00008403001</name>
</gene>